<keyword evidence="4" id="KW-0175">Coiled coil</keyword>
<evidence type="ECO:0000313" key="7">
    <source>
        <dbReference type="Proteomes" id="UP001287445"/>
    </source>
</evidence>
<dbReference type="PANTHER" id="PTHR43140">
    <property type="entry name" value="TYPE-1 RESTRICTION ENZYME ECOKI SPECIFICITY PROTEIN"/>
    <property type="match status" value="1"/>
</dbReference>
<organism evidence="6 7">
    <name type="scientific">Delftia acidovorans</name>
    <name type="common">Pseudomonas acidovorans</name>
    <name type="synonym">Comamonas acidovorans</name>
    <dbReference type="NCBI Taxonomy" id="80866"/>
    <lineage>
        <taxon>Bacteria</taxon>
        <taxon>Pseudomonadati</taxon>
        <taxon>Pseudomonadota</taxon>
        <taxon>Betaproteobacteria</taxon>
        <taxon>Burkholderiales</taxon>
        <taxon>Comamonadaceae</taxon>
        <taxon>Delftia</taxon>
    </lineage>
</organism>
<keyword evidence="6" id="KW-0540">Nuclease</keyword>
<reference evidence="6" key="1">
    <citation type="submission" date="2023-11" db="EMBL/GenBank/DDBJ databases">
        <title>Identification and selenium tolerance of Delftia acidovorans R3-25.</title>
        <authorList>
            <person name="Zhang S."/>
            <person name="Liu Y."/>
            <person name="Guo Y."/>
        </authorList>
    </citation>
    <scope>NUCLEOTIDE SEQUENCE</scope>
    <source>
        <strain evidence="6">R3-25</strain>
    </source>
</reference>
<evidence type="ECO:0000256" key="1">
    <source>
        <dbReference type="ARBA" id="ARBA00010923"/>
    </source>
</evidence>
<dbReference type="Proteomes" id="UP001287445">
    <property type="component" value="Unassembled WGS sequence"/>
</dbReference>
<keyword evidence="6" id="KW-0255">Endonuclease</keyword>
<keyword evidence="3" id="KW-0238">DNA-binding</keyword>
<dbReference type="PANTHER" id="PTHR43140:SF1">
    <property type="entry name" value="TYPE I RESTRICTION ENZYME ECOKI SPECIFICITY SUBUNIT"/>
    <property type="match status" value="1"/>
</dbReference>
<evidence type="ECO:0000256" key="4">
    <source>
        <dbReference type="SAM" id="Coils"/>
    </source>
</evidence>
<evidence type="ECO:0000259" key="5">
    <source>
        <dbReference type="Pfam" id="PF01420"/>
    </source>
</evidence>
<dbReference type="CDD" id="cd17246">
    <property type="entry name" value="RMtype1_S_SonII-TRD2-CR2_like"/>
    <property type="match status" value="1"/>
</dbReference>
<keyword evidence="6" id="KW-0378">Hydrolase</keyword>
<dbReference type="GO" id="GO:0009307">
    <property type="term" value="P:DNA restriction-modification system"/>
    <property type="evidence" value="ECO:0007669"/>
    <property type="project" value="UniProtKB-KW"/>
</dbReference>
<protein>
    <submittedName>
        <fullName evidence="6">Restriction endonuclease subunit S</fullName>
    </submittedName>
</protein>
<comment type="similarity">
    <text evidence="1">Belongs to the type-I restriction system S methylase family.</text>
</comment>
<keyword evidence="2" id="KW-0680">Restriction system</keyword>
<comment type="caution">
    <text evidence="6">The sequence shown here is derived from an EMBL/GenBank/DDBJ whole genome shotgun (WGS) entry which is preliminary data.</text>
</comment>
<gene>
    <name evidence="6" type="ORF">SGN30_19655</name>
</gene>
<dbReference type="InterPro" id="IPR051212">
    <property type="entry name" value="Type-I_RE_S_subunit"/>
</dbReference>
<evidence type="ECO:0000313" key="6">
    <source>
        <dbReference type="EMBL" id="MDX4955636.1"/>
    </source>
</evidence>
<dbReference type="Gene3D" id="3.90.220.20">
    <property type="entry name" value="DNA methylase specificity domains"/>
    <property type="match status" value="2"/>
</dbReference>
<dbReference type="RefSeq" id="WP_319074991.1">
    <property type="nucleotide sequence ID" value="NZ_JAWWMZ010000008.1"/>
</dbReference>
<feature type="coiled-coil region" evidence="4">
    <location>
        <begin position="239"/>
        <end position="266"/>
    </location>
</feature>
<dbReference type="AlphaFoldDB" id="A0AAJ2VB35"/>
<dbReference type="GO" id="GO:0003677">
    <property type="term" value="F:DNA binding"/>
    <property type="evidence" value="ECO:0007669"/>
    <property type="project" value="UniProtKB-KW"/>
</dbReference>
<evidence type="ECO:0000256" key="2">
    <source>
        <dbReference type="ARBA" id="ARBA00022747"/>
    </source>
</evidence>
<evidence type="ECO:0000256" key="3">
    <source>
        <dbReference type="ARBA" id="ARBA00023125"/>
    </source>
</evidence>
<dbReference type="GO" id="GO:0004519">
    <property type="term" value="F:endonuclease activity"/>
    <property type="evidence" value="ECO:0007669"/>
    <property type="project" value="UniProtKB-KW"/>
</dbReference>
<dbReference type="Pfam" id="PF01420">
    <property type="entry name" value="Methylase_S"/>
    <property type="match status" value="1"/>
</dbReference>
<feature type="domain" description="Type I restriction modification DNA specificity" evidence="5">
    <location>
        <begin position="435"/>
        <end position="538"/>
    </location>
</feature>
<dbReference type="EMBL" id="JAWWMZ010000008">
    <property type="protein sequence ID" value="MDX4955636.1"/>
    <property type="molecule type" value="Genomic_DNA"/>
</dbReference>
<dbReference type="InterPro" id="IPR000055">
    <property type="entry name" value="Restrct_endonuc_typeI_TRD"/>
</dbReference>
<proteinExistence type="inferred from homology"/>
<sequence>MDAKQFLAEFGHIANAPGGVARLRALVLQLAIQGKLVGSPEVVESSSDLLHRVRRARALLVADKRLPRDKPYPNVSVNGGVVRGPRHWQWAYFGEVWHLLSGRDLGPTQYNESRTGIPYITGASNIENGVITVNRWTPEPVVISTTGDLLITCKGTIGKTAFNNIGAVHIARQIMAIRGFSDELDSQFLKIWLDGFVDELVKKSKSMIPGFSRDDLVFATYPIFPLEEQTRIVAKVSELMALCDRLEKQQQDRRKLQNALRQSTLKALASAESPHELQESWQRLQAHFGRLFSEPEDLRDFKALVLDLAVSGRLLPVPRASNPASALIENIAHARVAWAEAAEEQEKKEAVAMLKKLRTQQITVPSAPLPPHWCWASLLQVSQAVVDCHNKTAPYVDEGIHLVRTTDIRDGRMDLTKTRKISEETYAYWARRMPPKAGDIFFTREAPMGEAAMVPEGELVCLGQRTMLIRLFPELFSSRYLLYVIQSPSFQARMIEAAIGMTVKHLRVGGVEDLLVPVPPREEQNRIVGIVDRLFELCDHHADRIGNSRRVAANLATTTVAALTGISVDAEEESALKAPQTELIAPLRLGTLPDVKDLAPLATFLARNQGEMAARDLWQHFGGEIDAFYAQLKTEVAHGWITEPPVAEVRAKPVETARA</sequence>
<dbReference type="SUPFAM" id="SSF116734">
    <property type="entry name" value="DNA methylase specificity domain"/>
    <property type="match status" value="2"/>
</dbReference>
<dbReference type="InterPro" id="IPR044946">
    <property type="entry name" value="Restrct_endonuc_typeI_TRD_sf"/>
</dbReference>
<accession>A0AAJ2VB35</accession>
<name>A0AAJ2VB35_DELAC</name>